<sequence>METNFREIEEHGNNKNVGISFNDVIEKCKLFYFAGQETTCVLLNWTRLLLSKHQDWQERARKEVLQVFGNNKPYYDGLNHLKIVSTNEIELKYALL</sequence>
<dbReference type="Pfam" id="PF00067">
    <property type="entry name" value="p450"/>
    <property type="match status" value="1"/>
</dbReference>
<evidence type="ECO:0000256" key="7">
    <source>
        <dbReference type="ARBA" id="ARBA00022989"/>
    </source>
</evidence>
<protein>
    <recommendedName>
        <fullName evidence="14">Cytochrome P450</fullName>
    </recommendedName>
</protein>
<dbReference type="InterPro" id="IPR001128">
    <property type="entry name" value="Cyt_P450"/>
</dbReference>
<evidence type="ECO:0000256" key="5">
    <source>
        <dbReference type="ARBA" id="ARBA00022692"/>
    </source>
</evidence>
<dbReference type="SUPFAM" id="SSF48264">
    <property type="entry name" value="Cytochrome P450"/>
    <property type="match status" value="1"/>
</dbReference>
<keyword evidence="8" id="KW-0560">Oxidoreductase</keyword>
<evidence type="ECO:0000256" key="3">
    <source>
        <dbReference type="ARBA" id="ARBA00010617"/>
    </source>
</evidence>
<dbReference type="PANTHER" id="PTHR24282:SF255">
    <property type="entry name" value="CYTOCHROME P450 72A11-RELATED"/>
    <property type="match status" value="1"/>
</dbReference>
<keyword evidence="9" id="KW-0408">Iron</keyword>
<evidence type="ECO:0000256" key="9">
    <source>
        <dbReference type="ARBA" id="ARBA00023004"/>
    </source>
</evidence>
<keyword evidence="11" id="KW-0472">Membrane</keyword>
<organism evidence="12 13">
    <name type="scientific">Citrus unshiu</name>
    <name type="common">Satsuma mandarin</name>
    <name type="synonym">Citrus nobilis var. unshiu</name>
    <dbReference type="NCBI Taxonomy" id="55188"/>
    <lineage>
        <taxon>Eukaryota</taxon>
        <taxon>Viridiplantae</taxon>
        <taxon>Streptophyta</taxon>
        <taxon>Embryophyta</taxon>
        <taxon>Tracheophyta</taxon>
        <taxon>Spermatophyta</taxon>
        <taxon>Magnoliopsida</taxon>
        <taxon>eudicotyledons</taxon>
        <taxon>Gunneridae</taxon>
        <taxon>Pentapetalae</taxon>
        <taxon>rosids</taxon>
        <taxon>malvids</taxon>
        <taxon>Sapindales</taxon>
        <taxon>Rutaceae</taxon>
        <taxon>Aurantioideae</taxon>
        <taxon>Citrus</taxon>
    </lineage>
</organism>
<evidence type="ECO:0000313" key="13">
    <source>
        <dbReference type="Proteomes" id="UP000236630"/>
    </source>
</evidence>
<dbReference type="GO" id="GO:0016020">
    <property type="term" value="C:membrane"/>
    <property type="evidence" value="ECO:0007669"/>
    <property type="project" value="UniProtKB-SubCell"/>
</dbReference>
<keyword evidence="4" id="KW-0349">Heme</keyword>
<dbReference type="STRING" id="55188.A0A2H5QQ21"/>
<dbReference type="EMBL" id="BDQV01000611">
    <property type="protein sequence ID" value="GAY66728.1"/>
    <property type="molecule type" value="Genomic_DNA"/>
</dbReference>
<proteinExistence type="inferred from homology"/>
<reference evidence="12 13" key="1">
    <citation type="journal article" date="2017" name="Front. Genet.">
        <title>Draft sequencing of the heterozygous diploid genome of Satsuma (Citrus unshiu Marc.) using a hybrid assembly approach.</title>
        <authorList>
            <person name="Shimizu T."/>
            <person name="Tanizawa Y."/>
            <person name="Mochizuki T."/>
            <person name="Nagasaki H."/>
            <person name="Yoshioka T."/>
            <person name="Toyoda A."/>
            <person name="Fujiyama A."/>
            <person name="Kaminuma E."/>
            <person name="Nakamura Y."/>
        </authorList>
    </citation>
    <scope>NUCLEOTIDE SEQUENCE [LARGE SCALE GENOMIC DNA]</scope>
    <source>
        <strain evidence="13">cv. Miyagawa wase</strain>
    </source>
</reference>
<accession>A0A2H5QQ21</accession>
<evidence type="ECO:0000256" key="1">
    <source>
        <dbReference type="ARBA" id="ARBA00001971"/>
    </source>
</evidence>
<evidence type="ECO:0000256" key="2">
    <source>
        <dbReference type="ARBA" id="ARBA00004167"/>
    </source>
</evidence>
<comment type="similarity">
    <text evidence="3">Belongs to the cytochrome P450 family.</text>
</comment>
<dbReference type="Gene3D" id="1.10.630.10">
    <property type="entry name" value="Cytochrome P450"/>
    <property type="match status" value="1"/>
</dbReference>
<evidence type="ECO:0000256" key="8">
    <source>
        <dbReference type="ARBA" id="ARBA00023002"/>
    </source>
</evidence>
<evidence type="ECO:0000256" key="6">
    <source>
        <dbReference type="ARBA" id="ARBA00022723"/>
    </source>
</evidence>
<dbReference type="GO" id="GO:0004497">
    <property type="term" value="F:monooxygenase activity"/>
    <property type="evidence" value="ECO:0007669"/>
    <property type="project" value="UniProtKB-KW"/>
</dbReference>
<keyword evidence="5" id="KW-0812">Transmembrane</keyword>
<evidence type="ECO:0000256" key="10">
    <source>
        <dbReference type="ARBA" id="ARBA00023033"/>
    </source>
</evidence>
<keyword evidence="13" id="KW-1185">Reference proteome</keyword>
<evidence type="ECO:0000256" key="11">
    <source>
        <dbReference type="ARBA" id="ARBA00023136"/>
    </source>
</evidence>
<comment type="subcellular location">
    <subcellularLocation>
        <location evidence="2">Membrane</location>
        <topology evidence="2">Single-pass membrane protein</topology>
    </subcellularLocation>
</comment>
<dbReference type="AlphaFoldDB" id="A0A2H5QQ21"/>
<keyword evidence="10" id="KW-0503">Monooxygenase</keyword>
<evidence type="ECO:0000256" key="4">
    <source>
        <dbReference type="ARBA" id="ARBA00022617"/>
    </source>
</evidence>
<keyword evidence="6" id="KW-0479">Metal-binding</keyword>
<dbReference type="GO" id="GO:0005506">
    <property type="term" value="F:iron ion binding"/>
    <property type="evidence" value="ECO:0007669"/>
    <property type="project" value="InterPro"/>
</dbReference>
<dbReference type="GO" id="GO:0016705">
    <property type="term" value="F:oxidoreductase activity, acting on paired donors, with incorporation or reduction of molecular oxygen"/>
    <property type="evidence" value="ECO:0007669"/>
    <property type="project" value="InterPro"/>
</dbReference>
<dbReference type="Proteomes" id="UP000236630">
    <property type="component" value="Unassembled WGS sequence"/>
</dbReference>
<comment type="caution">
    <text evidence="12">The sequence shown here is derived from an EMBL/GenBank/DDBJ whole genome shotgun (WGS) entry which is preliminary data.</text>
</comment>
<gene>
    <name evidence="12" type="ORF">CUMW_251130</name>
</gene>
<dbReference type="InterPro" id="IPR036396">
    <property type="entry name" value="Cyt_P450_sf"/>
</dbReference>
<name>A0A2H5QQ21_CITUN</name>
<keyword evidence="7" id="KW-1133">Transmembrane helix</keyword>
<dbReference type="GO" id="GO:0020037">
    <property type="term" value="F:heme binding"/>
    <property type="evidence" value="ECO:0007669"/>
    <property type="project" value="InterPro"/>
</dbReference>
<evidence type="ECO:0008006" key="14">
    <source>
        <dbReference type="Google" id="ProtNLM"/>
    </source>
</evidence>
<dbReference type="PANTHER" id="PTHR24282">
    <property type="entry name" value="CYTOCHROME P450 FAMILY MEMBER"/>
    <property type="match status" value="1"/>
</dbReference>
<dbReference type="InterPro" id="IPR050665">
    <property type="entry name" value="Cytochrome_P450_Monooxygen"/>
</dbReference>
<evidence type="ECO:0000313" key="12">
    <source>
        <dbReference type="EMBL" id="GAY66728.1"/>
    </source>
</evidence>
<comment type="cofactor">
    <cofactor evidence="1">
        <name>heme</name>
        <dbReference type="ChEBI" id="CHEBI:30413"/>
    </cofactor>
</comment>